<proteinExistence type="predicted"/>
<dbReference type="EMBL" id="CAUJNA010002377">
    <property type="protein sequence ID" value="CAJ1392640.1"/>
    <property type="molecule type" value="Genomic_DNA"/>
</dbReference>
<keyword evidence="1" id="KW-0732">Signal</keyword>
<evidence type="ECO:0000313" key="2">
    <source>
        <dbReference type="EMBL" id="CAJ1392640.1"/>
    </source>
</evidence>
<dbReference type="AlphaFoldDB" id="A0AA36IS43"/>
<organism evidence="2 3">
    <name type="scientific">Effrenium voratum</name>
    <dbReference type="NCBI Taxonomy" id="2562239"/>
    <lineage>
        <taxon>Eukaryota</taxon>
        <taxon>Sar</taxon>
        <taxon>Alveolata</taxon>
        <taxon>Dinophyceae</taxon>
        <taxon>Suessiales</taxon>
        <taxon>Symbiodiniaceae</taxon>
        <taxon>Effrenium</taxon>
    </lineage>
</organism>
<sequence length="197" mass="21955">VLSVLAALIFALPGLNWNWPSDHVELFSGQAAVSRAEIEEGRTAMAYDVEYDPEMMNILGTKGYIHACFQILNLKRGGHLTLAPVCSSWVYLSRGSTGRSRSRPEGSPYSPSAVAGNTMLYRCVILILFASSRGIWWCLEQPRGSLMQFHPAMQILMKKQKVVRKFLNMCDFNGASQKPTWLYSSPSALFETLSISL</sequence>
<evidence type="ECO:0000256" key="1">
    <source>
        <dbReference type="SAM" id="SignalP"/>
    </source>
</evidence>
<gene>
    <name evidence="2" type="ORF">EVOR1521_LOCUS17690</name>
</gene>
<evidence type="ECO:0000313" key="3">
    <source>
        <dbReference type="Proteomes" id="UP001178507"/>
    </source>
</evidence>
<keyword evidence="3" id="KW-1185">Reference proteome</keyword>
<protein>
    <submittedName>
        <fullName evidence="2">Uncharacterized protein</fullName>
    </submittedName>
</protein>
<reference evidence="2" key="1">
    <citation type="submission" date="2023-08" db="EMBL/GenBank/DDBJ databases">
        <authorList>
            <person name="Chen Y."/>
            <person name="Shah S."/>
            <person name="Dougan E. K."/>
            <person name="Thang M."/>
            <person name="Chan C."/>
        </authorList>
    </citation>
    <scope>NUCLEOTIDE SEQUENCE</scope>
</reference>
<feature type="signal peptide" evidence="1">
    <location>
        <begin position="1"/>
        <end position="17"/>
    </location>
</feature>
<comment type="caution">
    <text evidence="2">The sequence shown here is derived from an EMBL/GenBank/DDBJ whole genome shotgun (WGS) entry which is preliminary data.</text>
</comment>
<feature type="chain" id="PRO_5041213172" evidence="1">
    <location>
        <begin position="18"/>
        <end position="197"/>
    </location>
</feature>
<feature type="non-terminal residue" evidence="2">
    <location>
        <position position="197"/>
    </location>
</feature>
<name>A0AA36IS43_9DINO</name>
<dbReference type="Proteomes" id="UP001178507">
    <property type="component" value="Unassembled WGS sequence"/>
</dbReference>
<accession>A0AA36IS43</accession>